<dbReference type="GO" id="GO:0005737">
    <property type="term" value="C:cytoplasm"/>
    <property type="evidence" value="ECO:0007669"/>
    <property type="project" value="InterPro"/>
</dbReference>
<evidence type="ECO:0000313" key="7">
    <source>
        <dbReference type="Proteomes" id="UP000254720"/>
    </source>
</evidence>
<keyword evidence="1" id="KW-0963">Cytoplasm</keyword>
<dbReference type="SUPFAM" id="SSF118352">
    <property type="entry name" value="HSP33 redox switch-like"/>
    <property type="match status" value="1"/>
</dbReference>
<comment type="caution">
    <text evidence="6">The sequence shown here is derived from an EMBL/GenBank/DDBJ whole genome shotgun (WGS) entry which is preliminary data.</text>
</comment>
<name>A0A370GQP0_9COXI</name>
<dbReference type="InterPro" id="IPR016153">
    <property type="entry name" value="Heat_shock_Hsp33_N"/>
</dbReference>
<gene>
    <name evidence="6" type="ORF">C8D86_10639</name>
</gene>
<evidence type="ECO:0000256" key="1">
    <source>
        <dbReference type="ARBA" id="ARBA00022490"/>
    </source>
</evidence>
<accession>A0A370GQP0</accession>
<dbReference type="GO" id="GO:0051082">
    <property type="term" value="F:unfolded protein binding"/>
    <property type="evidence" value="ECO:0007669"/>
    <property type="project" value="InterPro"/>
</dbReference>
<evidence type="ECO:0000256" key="5">
    <source>
        <dbReference type="ARBA" id="ARBA00023284"/>
    </source>
</evidence>
<sequence length="299" mass="34038">MSTKDLLHRFIFDKAPVRGEFICLEESFRTIIHQHAYPQPIRHLLGEALCVAGLLSAIIKFNGRLTVQFRGKGKLKLLLAQCDNQFRMRALAKWDGDLSYEDLMEAFNEGVLVIMLDSGLNKNRYQGIVAWRGNSLAESIEGYFRESEQLATKIWLAVDERRATGFLLQVVPAADKDATSIEKAVISPNWDRITKQAAQLDSSTLLYNDYPLLLQNLFPEEEIRIFPSIPASFHCSCSRKRGEDAILLLGREEAEAELQNNRTIVVTCDFCNQEYVFDAVDVARIFENKDRPPSDIQLH</sequence>
<keyword evidence="4" id="KW-0143">Chaperone</keyword>
<evidence type="ECO:0000256" key="2">
    <source>
        <dbReference type="ARBA" id="ARBA00022833"/>
    </source>
</evidence>
<dbReference type="OrthoDB" id="9793753at2"/>
<dbReference type="Proteomes" id="UP000254720">
    <property type="component" value="Unassembled WGS sequence"/>
</dbReference>
<dbReference type="CDD" id="cd00498">
    <property type="entry name" value="Hsp33"/>
    <property type="match status" value="1"/>
</dbReference>
<evidence type="ECO:0000313" key="6">
    <source>
        <dbReference type="EMBL" id="RDI46035.1"/>
    </source>
</evidence>
<dbReference type="PANTHER" id="PTHR30111">
    <property type="entry name" value="33 KDA CHAPERONIN"/>
    <property type="match status" value="1"/>
</dbReference>
<dbReference type="InterPro" id="IPR016154">
    <property type="entry name" value="Heat_shock_Hsp33_C"/>
</dbReference>
<dbReference type="Gene3D" id="3.90.1280.10">
    <property type="entry name" value="HSP33 redox switch-like"/>
    <property type="match status" value="1"/>
</dbReference>
<proteinExistence type="predicted"/>
<organism evidence="6 7">
    <name type="scientific">Aquicella lusitana</name>
    <dbReference type="NCBI Taxonomy" id="254246"/>
    <lineage>
        <taxon>Bacteria</taxon>
        <taxon>Pseudomonadati</taxon>
        <taxon>Pseudomonadota</taxon>
        <taxon>Gammaproteobacteria</taxon>
        <taxon>Legionellales</taxon>
        <taxon>Coxiellaceae</taxon>
        <taxon>Aquicella</taxon>
    </lineage>
</organism>
<dbReference type="GO" id="GO:0042026">
    <property type="term" value="P:protein refolding"/>
    <property type="evidence" value="ECO:0007669"/>
    <property type="project" value="TreeGrafter"/>
</dbReference>
<keyword evidence="2" id="KW-0862">Zinc</keyword>
<dbReference type="Gene3D" id="3.55.30.10">
    <property type="entry name" value="Hsp33 domain"/>
    <property type="match status" value="1"/>
</dbReference>
<evidence type="ECO:0000256" key="3">
    <source>
        <dbReference type="ARBA" id="ARBA00023157"/>
    </source>
</evidence>
<keyword evidence="3" id="KW-1015">Disulfide bond</keyword>
<protein>
    <submittedName>
        <fullName evidence="6">Molecular chaperone Hsp33</fullName>
    </submittedName>
</protein>
<dbReference type="GO" id="GO:0044183">
    <property type="term" value="F:protein folding chaperone"/>
    <property type="evidence" value="ECO:0007669"/>
    <property type="project" value="TreeGrafter"/>
</dbReference>
<keyword evidence="5" id="KW-0676">Redox-active center</keyword>
<dbReference type="PIRSF" id="PIRSF005261">
    <property type="entry name" value="Heat_shock_Hsp33"/>
    <property type="match status" value="1"/>
</dbReference>
<dbReference type="AlphaFoldDB" id="A0A370GQP0"/>
<dbReference type="PANTHER" id="PTHR30111:SF1">
    <property type="entry name" value="33 KDA CHAPERONIN"/>
    <property type="match status" value="1"/>
</dbReference>
<evidence type="ECO:0000256" key="4">
    <source>
        <dbReference type="ARBA" id="ARBA00023186"/>
    </source>
</evidence>
<keyword evidence="7" id="KW-1185">Reference proteome</keyword>
<dbReference type="Pfam" id="PF01430">
    <property type="entry name" value="HSP33"/>
    <property type="match status" value="1"/>
</dbReference>
<dbReference type="EMBL" id="QQAX01000006">
    <property type="protein sequence ID" value="RDI46035.1"/>
    <property type="molecule type" value="Genomic_DNA"/>
</dbReference>
<dbReference type="InterPro" id="IPR000397">
    <property type="entry name" value="Heat_shock_Hsp33"/>
</dbReference>
<dbReference type="RefSeq" id="WP_114833932.1">
    <property type="nucleotide sequence ID" value="NZ_LR699114.1"/>
</dbReference>
<dbReference type="SUPFAM" id="SSF64397">
    <property type="entry name" value="Hsp33 domain"/>
    <property type="match status" value="1"/>
</dbReference>
<reference evidence="6 7" key="1">
    <citation type="submission" date="2018-07" db="EMBL/GenBank/DDBJ databases">
        <title>Genomic Encyclopedia of Type Strains, Phase IV (KMG-IV): sequencing the most valuable type-strain genomes for metagenomic binning, comparative biology and taxonomic classification.</title>
        <authorList>
            <person name="Goeker M."/>
        </authorList>
    </citation>
    <scope>NUCLEOTIDE SEQUENCE [LARGE SCALE GENOMIC DNA]</scope>
    <source>
        <strain evidence="6 7">DSM 16500</strain>
    </source>
</reference>